<reference evidence="1" key="1">
    <citation type="journal article" date="2015" name="Nature">
        <title>Complex archaea that bridge the gap between prokaryotes and eukaryotes.</title>
        <authorList>
            <person name="Spang A."/>
            <person name="Saw J.H."/>
            <person name="Jorgensen S.L."/>
            <person name="Zaremba-Niedzwiedzka K."/>
            <person name="Martijn J."/>
            <person name="Lind A.E."/>
            <person name="van Eijk R."/>
            <person name="Schleper C."/>
            <person name="Guy L."/>
            <person name="Ettema T.J."/>
        </authorList>
    </citation>
    <scope>NUCLEOTIDE SEQUENCE</scope>
</reference>
<feature type="non-terminal residue" evidence="1">
    <location>
        <position position="183"/>
    </location>
</feature>
<dbReference type="Pfam" id="PF09979">
    <property type="entry name" value="DUF2213"/>
    <property type="match status" value="1"/>
</dbReference>
<dbReference type="EMBL" id="LAZR01067762">
    <property type="protein sequence ID" value="KKK50946.1"/>
    <property type="molecule type" value="Genomic_DNA"/>
</dbReference>
<protein>
    <submittedName>
        <fullName evidence="1">Uncharacterized protein</fullName>
    </submittedName>
</protein>
<gene>
    <name evidence="1" type="ORF">LCGC14_3119920</name>
</gene>
<name>A0A0F8YSG8_9ZZZZ</name>
<accession>A0A0F8YSG8</accession>
<dbReference type="InterPro" id="IPR016913">
    <property type="entry name" value="UCP029215"/>
</dbReference>
<evidence type="ECO:0000313" key="1">
    <source>
        <dbReference type="EMBL" id="KKK50946.1"/>
    </source>
</evidence>
<sequence>MREFRHVNLVGATGQWRNETFDGHEFLVVPVVALVEGVVHAANAPAPELVPQSAFAKAPGGWDGEPVTWDHPKEDGEFVSANSPEMLKAYAFGRVFNSYVDGDRLRMEAWLDLAAAALLPEGQAVVDRVLANEVLEVSVGAFIIFEAEEGTFDGKRFAARWMEVTPDHLALLPVGMEGACSVE</sequence>
<organism evidence="1">
    <name type="scientific">marine sediment metagenome</name>
    <dbReference type="NCBI Taxonomy" id="412755"/>
    <lineage>
        <taxon>unclassified sequences</taxon>
        <taxon>metagenomes</taxon>
        <taxon>ecological metagenomes</taxon>
    </lineage>
</organism>
<comment type="caution">
    <text evidence="1">The sequence shown here is derived from an EMBL/GenBank/DDBJ whole genome shotgun (WGS) entry which is preliminary data.</text>
</comment>
<dbReference type="AlphaFoldDB" id="A0A0F8YSG8"/>
<proteinExistence type="predicted"/>